<dbReference type="KEGG" id="vg:5601978"/>
<accession>A6MAB0</accession>
<feature type="region of interest" description="Disordered" evidence="1">
    <location>
        <begin position="187"/>
        <end position="209"/>
    </location>
</feature>
<reference evidence="3 4" key="1">
    <citation type="journal article" date="2007" name="Virology">
        <title>KSY1, a lactococcal phage with a T7-like transcription.</title>
        <authorList>
            <person name="Chopin A."/>
            <person name="Deveau H."/>
            <person name="Ehrlich S.D."/>
            <person name="Moineau S."/>
            <person name="Chopin M.C."/>
        </authorList>
    </citation>
    <scope>NUCLEOTIDE SEQUENCE</scope>
</reference>
<evidence type="ECO:0000256" key="2">
    <source>
        <dbReference type="SAM" id="Phobius"/>
    </source>
</evidence>
<keyword evidence="2" id="KW-0472">Membrane</keyword>
<gene>
    <name evidence="3" type="ORF">KSY1p046</name>
</gene>
<feature type="region of interest" description="Disordered" evidence="1">
    <location>
        <begin position="30"/>
        <end position="57"/>
    </location>
</feature>
<evidence type="ECO:0000313" key="3">
    <source>
        <dbReference type="EMBL" id="ABG21588.1"/>
    </source>
</evidence>
<keyword evidence="2" id="KW-1133">Transmembrane helix</keyword>
<dbReference type="GeneID" id="5601978"/>
<dbReference type="EMBL" id="DQ535032">
    <property type="protein sequence ID" value="ABG21588.1"/>
    <property type="molecule type" value="Genomic_DNA"/>
</dbReference>
<keyword evidence="4" id="KW-1185">Reference proteome</keyword>
<proteinExistence type="predicted"/>
<sequence length="237" mass="24748">MNEFEQGVEYTDDNLVTMVQEDQAAVEAAAGGTDKDFVADTTEGANPEGLIDEDGEVIPEGGAREGGVVGDYAKAQGKAQVNGAIHPLKSKRAKAQTKEDRYANGENVVSRNVRPYSTSELNKQADLVSKKPGYGREGASEVMALGANGRPILDVTPKAGMSGKAKAGIAAGIGAAAAGVGAAAYAKRKRDERKGGDEEMIEEPFVESAPVDFSDPVEANYGSIQAAVGYAMQDHRL</sequence>
<feature type="transmembrane region" description="Helical" evidence="2">
    <location>
        <begin position="167"/>
        <end position="186"/>
    </location>
</feature>
<protein>
    <submittedName>
        <fullName evidence="3">Gp046</fullName>
    </submittedName>
</protein>
<evidence type="ECO:0000313" key="4">
    <source>
        <dbReference type="Proteomes" id="UP000000714"/>
    </source>
</evidence>
<dbReference type="Proteomes" id="UP000000714">
    <property type="component" value="Segment"/>
</dbReference>
<organism evidence="3 4">
    <name type="scientific">Lactococcus phage KSY1</name>
    <dbReference type="NCBI Taxonomy" id="2913972"/>
    <lineage>
        <taxon>Viruses</taxon>
        <taxon>Duplodnaviria</taxon>
        <taxon>Heunggongvirae</taxon>
        <taxon>Uroviricota</taxon>
        <taxon>Caudoviricetes</taxon>
        <taxon>Chopinvirus</taxon>
        <taxon>Chopinvirus KSY1</taxon>
    </lineage>
</organism>
<evidence type="ECO:0000256" key="1">
    <source>
        <dbReference type="SAM" id="MobiDB-lite"/>
    </source>
</evidence>
<name>A6MAB0_9CAUD</name>
<dbReference type="RefSeq" id="YP_001469044.1">
    <property type="nucleotide sequence ID" value="NC_009817.1"/>
</dbReference>
<keyword evidence="2" id="KW-0812">Transmembrane</keyword>